<dbReference type="InterPro" id="IPR011333">
    <property type="entry name" value="SKP1/BTB/POZ_sf"/>
</dbReference>
<sequence length="190" mass="22077">MWSPQVINFKLRNGEIFGVFFDNLMKYPDTYLSTMVSHESAGHFKSTNEQGQFVVDEDPDIFKSILQFYRRDCFQLPKQYRMIKERIIQKYLLPCNACDSLSGNFHYIAIEEQDGQDIGYHVANDDKSYLSSYCRVTPDLKDEINGVKCIGNCLYQAHYVDIINYLFKCGDAIEKIKFKPSASITMKKKV</sequence>
<organism evidence="3 6">
    <name type="scientific">Didymodactylos carnosus</name>
    <dbReference type="NCBI Taxonomy" id="1234261"/>
    <lineage>
        <taxon>Eukaryota</taxon>
        <taxon>Metazoa</taxon>
        <taxon>Spiralia</taxon>
        <taxon>Gnathifera</taxon>
        <taxon>Rotifera</taxon>
        <taxon>Eurotatoria</taxon>
        <taxon>Bdelloidea</taxon>
        <taxon>Philodinida</taxon>
        <taxon>Philodinidae</taxon>
        <taxon>Didymodactylos</taxon>
    </lineage>
</organism>
<name>A0A814KZN9_9BILA</name>
<dbReference type="EMBL" id="CAJOBC010004413">
    <property type="protein sequence ID" value="CAF3826851.1"/>
    <property type="molecule type" value="Genomic_DNA"/>
</dbReference>
<dbReference type="Gene3D" id="3.30.710.10">
    <property type="entry name" value="Potassium Channel Kv1.1, Chain A"/>
    <property type="match status" value="1"/>
</dbReference>
<evidence type="ECO:0000259" key="1">
    <source>
        <dbReference type="Pfam" id="PF02214"/>
    </source>
</evidence>
<dbReference type="Proteomes" id="UP000663829">
    <property type="component" value="Unassembled WGS sequence"/>
</dbReference>
<protein>
    <recommendedName>
        <fullName evidence="1">Potassium channel tetramerisation-type BTB domain-containing protein</fullName>
    </recommendedName>
</protein>
<dbReference type="GO" id="GO:0051260">
    <property type="term" value="P:protein homooligomerization"/>
    <property type="evidence" value="ECO:0007669"/>
    <property type="project" value="InterPro"/>
</dbReference>
<evidence type="ECO:0000313" key="4">
    <source>
        <dbReference type="EMBL" id="CAF3676483.1"/>
    </source>
</evidence>
<evidence type="ECO:0000313" key="2">
    <source>
        <dbReference type="EMBL" id="CAF0894793.1"/>
    </source>
</evidence>
<dbReference type="Pfam" id="PF02214">
    <property type="entry name" value="BTB_2"/>
    <property type="match status" value="1"/>
</dbReference>
<keyword evidence="6" id="KW-1185">Reference proteome</keyword>
<dbReference type="EMBL" id="CAJOBA010003274">
    <property type="protein sequence ID" value="CAF3676483.1"/>
    <property type="molecule type" value="Genomic_DNA"/>
</dbReference>
<dbReference type="Proteomes" id="UP000682733">
    <property type="component" value="Unassembled WGS sequence"/>
</dbReference>
<dbReference type="Proteomes" id="UP000681722">
    <property type="component" value="Unassembled WGS sequence"/>
</dbReference>
<evidence type="ECO:0000313" key="5">
    <source>
        <dbReference type="EMBL" id="CAF3826851.1"/>
    </source>
</evidence>
<dbReference type="EMBL" id="CAJNOK010003273">
    <property type="protein sequence ID" value="CAF0894793.1"/>
    <property type="molecule type" value="Genomic_DNA"/>
</dbReference>
<evidence type="ECO:0000313" key="3">
    <source>
        <dbReference type="EMBL" id="CAF1058130.1"/>
    </source>
</evidence>
<dbReference type="AlphaFoldDB" id="A0A814KZN9"/>
<comment type="caution">
    <text evidence="3">The sequence shown here is derived from an EMBL/GenBank/DDBJ whole genome shotgun (WGS) entry which is preliminary data.</text>
</comment>
<dbReference type="EMBL" id="CAJNOQ010004414">
    <property type="protein sequence ID" value="CAF1058130.1"/>
    <property type="molecule type" value="Genomic_DNA"/>
</dbReference>
<dbReference type="InterPro" id="IPR003131">
    <property type="entry name" value="T1-type_BTB"/>
</dbReference>
<evidence type="ECO:0000313" key="6">
    <source>
        <dbReference type="Proteomes" id="UP000663829"/>
    </source>
</evidence>
<dbReference type="SUPFAM" id="SSF54695">
    <property type="entry name" value="POZ domain"/>
    <property type="match status" value="1"/>
</dbReference>
<feature type="domain" description="Potassium channel tetramerisation-type BTB" evidence="1">
    <location>
        <begin position="14"/>
        <end position="81"/>
    </location>
</feature>
<accession>A0A814KZN9</accession>
<proteinExistence type="predicted"/>
<dbReference type="Proteomes" id="UP000677228">
    <property type="component" value="Unassembled WGS sequence"/>
</dbReference>
<gene>
    <name evidence="3" type="ORF">GPM918_LOCUS16636</name>
    <name evidence="2" type="ORF">OVA965_LOCUS9313</name>
    <name evidence="5" type="ORF">SRO942_LOCUS16636</name>
    <name evidence="4" type="ORF">TMI583_LOCUS9309</name>
</gene>
<reference evidence="3" key="1">
    <citation type="submission" date="2021-02" db="EMBL/GenBank/DDBJ databases">
        <authorList>
            <person name="Nowell W R."/>
        </authorList>
    </citation>
    <scope>NUCLEOTIDE SEQUENCE</scope>
</reference>